<dbReference type="Gene3D" id="1.20.150.30">
    <property type="entry name" value="Zincin-like metallopeptidase, N-terminal domain"/>
    <property type="match status" value="1"/>
</dbReference>
<evidence type="ECO:0000256" key="1">
    <source>
        <dbReference type="SAM" id="MobiDB-lite"/>
    </source>
</evidence>
<feature type="region of interest" description="Disordered" evidence="1">
    <location>
        <begin position="1"/>
        <end position="44"/>
    </location>
</feature>
<dbReference type="Proteomes" id="UP000198348">
    <property type="component" value="Unassembled WGS sequence"/>
</dbReference>
<dbReference type="EMBL" id="FZNW01000012">
    <property type="protein sequence ID" value="SNR62231.1"/>
    <property type="molecule type" value="Genomic_DNA"/>
</dbReference>
<protein>
    <submittedName>
        <fullName evidence="2">Putative hydrolase/uncharacterized protein, coenzyme F420 biosynthesis associated</fullName>
    </submittedName>
</protein>
<keyword evidence="3" id="KW-1185">Reference proteome</keyword>
<organism evidence="2 3">
    <name type="scientific">Haloechinothrix alba</name>
    <dbReference type="NCBI Taxonomy" id="664784"/>
    <lineage>
        <taxon>Bacteria</taxon>
        <taxon>Bacillati</taxon>
        <taxon>Actinomycetota</taxon>
        <taxon>Actinomycetes</taxon>
        <taxon>Pseudonocardiales</taxon>
        <taxon>Pseudonocardiaceae</taxon>
        <taxon>Haloechinothrix</taxon>
    </lineage>
</organism>
<dbReference type="InterPro" id="IPR018766">
    <property type="entry name" value="Zinicin_2"/>
</dbReference>
<feature type="region of interest" description="Disordered" evidence="1">
    <location>
        <begin position="121"/>
        <end position="145"/>
    </location>
</feature>
<proteinExistence type="predicted"/>
<accession>A0A238XUN4</accession>
<reference evidence="2 3" key="1">
    <citation type="submission" date="2017-06" db="EMBL/GenBank/DDBJ databases">
        <authorList>
            <person name="Kim H.J."/>
            <person name="Triplett B.A."/>
        </authorList>
    </citation>
    <scope>NUCLEOTIDE SEQUENCE [LARGE SCALE GENOMIC DNA]</scope>
    <source>
        <strain evidence="2 3">DSM 45207</strain>
    </source>
</reference>
<dbReference type="InterPro" id="IPR022454">
    <property type="entry name" value="CHP03883_F420-assoc"/>
</dbReference>
<dbReference type="NCBIfam" id="TIGR03624">
    <property type="entry name" value="putative hydrolase"/>
    <property type="match status" value="1"/>
</dbReference>
<dbReference type="OrthoDB" id="142939at2"/>
<dbReference type="PANTHER" id="PTHR39420:SF1">
    <property type="entry name" value="HYDROLASE"/>
    <property type="match status" value="1"/>
</dbReference>
<dbReference type="PANTHER" id="PTHR39420">
    <property type="match status" value="1"/>
</dbReference>
<dbReference type="AlphaFoldDB" id="A0A238XUN4"/>
<name>A0A238XUN4_9PSEU</name>
<keyword evidence="2" id="KW-0378">Hydrolase</keyword>
<dbReference type="Pfam" id="PF10103">
    <property type="entry name" value="Zincin_2"/>
    <property type="match status" value="1"/>
</dbReference>
<gene>
    <name evidence="2" type="ORF">SAMN06265360_11283</name>
</gene>
<evidence type="ECO:0000313" key="3">
    <source>
        <dbReference type="Proteomes" id="UP000198348"/>
    </source>
</evidence>
<dbReference type="SUPFAM" id="SSF55486">
    <property type="entry name" value="Metalloproteases ('zincins'), catalytic domain"/>
    <property type="match status" value="1"/>
</dbReference>
<dbReference type="GO" id="GO:0016787">
    <property type="term" value="F:hydrolase activity"/>
    <property type="evidence" value="ECO:0007669"/>
    <property type="project" value="UniProtKB-KW"/>
</dbReference>
<evidence type="ECO:0000313" key="2">
    <source>
        <dbReference type="EMBL" id="SNR62231.1"/>
    </source>
</evidence>
<sequence length="402" mass="43356">MRVRVPLDAQRGRSDPTSVPACPAGSVEGVNTRSERSESGGRVPVDWSVAAATGVRLVGSGPSVPRGDADRVVTQLSDLSVSAERHVRELTGLGTDLPLLPGTVVDRRGWVESAAAGLRALTTRGPDGDSSGEGDGSPGTAARNPFRPLMAGGAGVQTGLALAFLGSKVLGQYDPFGGAGDAGEPGEGRLLLVAPNVIQAERAMDVSGDDFRMWVCLHECTHRLQFTAVSWLREYFATEVDRFINAMDDTTAGSLSRLPEVLREARKHRPGALGIAEALQSPEQRRAFDRLIALATLLEGHADYVMDAVGPRVVPSVEEIRRKFTERRKGGSLIDRFLRSLLGIDAKIKQYEQGAAFVRHVIDRAGMTGFNEVWQAPENLPTRDEITDPDAWLRRVYTGDDR</sequence>
<dbReference type="InterPro" id="IPR042271">
    <property type="entry name" value="Zinicin_2_N"/>
</dbReference>
<dbReference type="NCBIfam" id="TIGR03883">
    <property type="entry name" value="DUF2342_F420"/>
    <property type="match status" value="1"/>
</dbReference>